<dbReference type="Proteomes" id="UP000297245">
    <property type="component" value="Unassembled WGS sequence"/>
</dbReference>
<keyword evidence="3" id="KW-0645">Protease</keyword>
<evidence type="ECO:0000256" key="12">
    <source>
        <dbReference type="SAM" id="Phobius"/>
    </source>
</evidence>
<comment type="similarity">
    <text evidence="2">Belongs to the peptidase U48 family.</text>
</comment>
<reference evidence="14 15" key="1">
    <citation type="journal article" date="2019" name="Nat. Ecol. Evol.">
        <title>Megaphylogeny resolves global patterns of mushroom evolution.</title>
        <authorList>
            <person name="Varga T."/>
            <person name="Krizsan K."/>
            <person name="Foldi C."/>
            <person name="Dima B."/>
            <person name="Sanchez-Garcia M."/>
            <person name="Sanchez-Ramirez S."/>
            <person name="Szollosi G.J."/>
            <person name="Szarkandi J.G."/>
            <person name="Papp V."/>
            <person name="Albert L."/>
            <person name="Andreopoulos W."/>
            <person name="Angelini C."/>
            <person name="Antonin V."/>
            <person name="Barry K.W."/>
            <person name="Bougher N.L."/>
            <person name="Buchanan P."/>
            <person name="Buyck B."/>
            <person name="Bense V."/>
            <person name="Catcheside P."/>
            <person name="Chovatia M."/>
            <person name="Cooper J."/>
            <person name="Damon W."/>
            <person name="Desjardin D."/>
            <person name="Finy P."/>
            <person name="Geml J."/>
            <person name="Haridas S."/>
            <person name="Hughes K."/>
            <person name="Justo A."/>
            <person name="Karasinski D."/>
            <person name="Kautmanova I."/>
            <person name="Kiss B."/>
            <person name="Kocsube S."/>
            <person name="Kotiranta H."/>
            <person name="LaButti K.M."/>
            <person name="Lechner B.E."/>
            <person name="Liimatainen K."/>
            <person name="Lipzen A."/>
            <person name="Lukacs Z."/>
            <person name="Mihaltcheva S."/>
            <person name="Morgado L.N."/>
            <person name="Niskanen T."/>
            <person name="Noordeloos M.E."/>
            <person name="Ohm R.A."/>
            <person name="Ortiz-Santana B."/>
            <person name="Ovrebo C."/>
            <person name="Racz N."/>
            <person name="Riley R."/>
            <person name="Savchenko A."/>
            <person name="Shiryaev A."/>
            <person name="Soop K."/>
            <person name="Spirin V."/>
            <person name="Szebenyi C."/>
            <person name="Tomsovsky M."/>
            <person name="Tulloss R.E."/>
            <person name="Uehling J."/>
            <person name="Grigoriev I.V."/>
            <person name="Vagvolgyi C."/>
            <person name="Papp T."/>
            <person name="Martin F.M."/>
            <person name="Miettinen O."/>
            <person name="Hibbett D.S."/>
            <person name="Nagy L.G."/>
        </authorList>
    </citation>
    <scope>NUCLEOTIDE SEQUENCE [LARGE SCALE GENOMIC DNA]</scope>
    <source>
        <strain evidence="14 15">CBS 962.96</strain>
    </source>
</reference>
<comment type="catalytic activity">
    <reaction evidence="9">
        <text>Hydrolyzes the peptide bond -P2-(S-farnesyl or geranylgeranyl)C-P1'-P2'-P3'-COOH where P1' and P2' are amino acids with aliphatic sidechains and P3' is any C-terminal residue.</text>
        <dbReference type="EC" id="3.4.26.1"/>
    </reaction>
</comment>
<keyword evidence="5" id="KW-0378">Hydrolase</keyword>
<keyword evidence="8 12" id="KW-0472">Membrane</keyword>
<keyword evidence="15" id="KW-1185">Reference proteome</keyword>
<dbReference type="EC" id="3.4.26.1" evidence="10"/>
<sequence length="386" mass="44206">MSTAVLSVTEAYFLSLAFTLVYVGSLYIFKCAQVARIVTTLSSCNNSRKTWSGRKKTEYELGMDEMRRLLQEEERQKKNGKGVPPPHKLSSNQFDRNDSRTVLTRLLCISLASILSFAILWRVVYVRVYERGYSQPGEIYRLTNYDWDNTSPLVSFKFARRLLGLRVGSLGVLKSLTYLLLPFVLVYALFRSLTRNRSNATPHSTYGIVLVLLRDFLVGPMTEEIVFRGCITAVFRLTKVQRVNPWSLYIRRSFTYTKFAQLDIETNPASDPLDSMILAHIVFISSFLYTIAHLHHGIGVRIKRLVTRDRRRSRYPLIKLTTIAVLQIGLGCLYTSIFVSHLSTPSIFSAILAHVFVNIAFHVTRDIGFEVSTIDKWINGHQDKRK</sequence>
<dbReference type="InterPro" id="IPR003675">
    <property type="entry name" value="Rce1/LyrA-like_dom"/>
</dbReference>
<dbReference type="OrthoDB" id="271604at2759"/>
<dbReference type="PANTHER" id="PTHR13046:SF0">
    <property type="entry name" value="CAAX PRENYL PROTEASE 2"/>
    <property type="match status" value="1"/>
</dbReference>
<evidence type="ECO:0000256" key="7">
    <source>
        <dbReference type="ARBA" id="ARBA00022989"/>
    </source>
</evidence>
<keyword evidence="6" id="KW-0256">Endoplasmic reticulum</keyword>
<evidence type="ECO:0000256" key="2">
    <source>
        <dbReference type="ARBA" id="ARBA00006897"/>
    </source>
</evidence>
<feature type="transmembrane region" description="Helical" evidence="12">
    <location>
        <begin position="317"/>
        <end position="339"/>
    </location>
</feature>
<dbReference type="EMBL" id="ML179565">
    <property type="protein sequence ID" value="THU85109.1"/>
    <property type="molecule type" value="Genomic_DNA"/>
</dbReference>
<dbReference type="PANTHER" id="PTHR13046">
    <property type="entry name" value="PROTEASE U48 CAAX PRENYL PROTEASE RCE1"/>
    <property type="match status" value="1"/>
</dbReference>
<evidence type="ECO:0000256" key="10">
    <source>
        <dbReference type="ARBA" id="ARBA00049729"/>
    </source>
</evidence>
<dbReference type="GO" id="GO:0004222">
    <property type="term" value="F:metalloendopeptidase activity"/>
    <property type="evidence" value="ECO:0007669"/>
    <property type="project" value="InterPro"/>
</dbReference>
<evidence type="ECO:0000259" key="13">
    <source>
        <dbReference type="Pfam" id="PF02517"/>
    </source>
</evidence>
<gene>
    <name evidence="14" type="ORF">K435DRAFT_869635</name>
</gene>
<dbReference type="AlphaFoldDB" id="A0A4S8L8S7"/>
<evidence type="ECO:0000256" key="11">
    <source>
        <dbReference type="SAM" id="MobiDB-lite"/>
    </source>
</evidence>
<comment type="subcellular location">
    <subcellularLocation>
        <location evidence="1">Endoplasmic reticulum membrane</location>
        <topology evidence="1">Multi-pass membrane protein</topology>
    </subcellularLocation>
</comment>
<proteinExistence type="inferred from homology"/>
<dbReference type="Pfam" id="PF02517">
    <property type="entry name" value="Rce1-like"/>
    <property type="match status" value="1"/>
</dbReference>
<evidence type="ECO:0000256" key="4">
    <source>
        <dbReference type="ARBA" id="ARBA00022692"/>
    </source>
</evidence>
<keyword evidence="4 12" id="KW-0812">Transmembrane</keyword>
<feature type="transmembrane region" description="Helical" evidence="12">
    <location>
        <begin position="345"/>
        <end position="363"/>
    </location>
</feature>
<evidence type="ECO:0000256" key="9">
    <source>
        <dbReference type="ARBA" id="ARBA00047280"/>
    </source>
</evidence>
<evidence type="ECO:0000256" key="5">
    <source>
        <dbReference type="ARBA" id="ARBA00022801"/>
    </source>
</evidence>
<dbReference type="InterPro" id="IPR039731">
    <property type="entry name" value="Rce1"/>
</dbReference>
<protein>
    <recommendedName>
        <fullName evidence="10">intramembrane prenyl-peptidase Rce1</fullName>
        <ecNumber evidence="10">3.4.26.1</ecNumber>
    </recommendedName>
</protein>
<accession>A0A4S8L8S7</accession>
<feature type="domain" description="CAAX prenyl protease 2/Lysostaphin resistance protein A-like" evidence="13">
    <location>
        <begin position="208"/>
        <end position="359"/>
    </location>
</feature>
<evidence type="ECO:0000313" key="15">
    <source>
        <dbReference type="Proteomes" id="UP000297245"/>
    </source>
</evidence>
<feature type="transmembrane region" description="Helical" evidence="12">
    <location>
        <begin position="175"/>
        <end position="193"/>
    </location>
</feature>
<evidence type="ECO:0000256" key="3">
    <source>
        <dbReference type="ARBA" id="ARBA00022670"/>
    </source>
</evidence>
<evidence type="ECO:0000256" key="1">
    <source>
        <dbReference type="ARBA" id="ARBA00004477"/>
    </source>
</evidence>
<name>A0A4S8L8S7_DENBC</name>
<evidence type="ECO:0000256" key="6">
    <source>
        <dbReference type="ARBA" id="ARBA00022824"/>
    </source>
</evidence>
<feature type="transmembrane region" description="Helical" evidence="12">
    <location>
        <begin position="12"/>
        <end position="29"/>
    </location>
</feature>
<organism evidence="14 15">
    <name type="scientific">Dendrothele bispora (strain CBS 962.96)</name>
    <dbReference type="NCBI Taxonomy" id="1314807"/>
    <lineage>
        <taxon>Eukaryota</taxon>
        <taxon>Fungi</taxon>
        <taxon>Dikarya</taxon>
        <taxon>Basidiomycota</taxon>
        <taxon>Agaricomycotina</taxon>
        <taxon>Agaricomycetes</taxon>
        <taxon>Agaricomycetidae</taxon>
        <taxon>Agaricales</taxon>
        <taxon>Agaricales incertae sedis</taxon>
        <taxon>Dendrothele</taxon>
    </lineage>
</organism>
<dbReference type="GO" id="GO:0071586">
    <property type="term" value="P:CAAX-box protein processing"/>
    <property type="evidence" value="ECO:0007669"/>
    <property type="project" value="InterPro"/>
</dbReference>
<evidence type="ECO:0000313" key="14">
    <source>
        <dbReference type="EMBL" id="THU85109.1"/>
    </source>
</evidence>
<feature type="transmembrane region" description="Helical" evidence="12">
    <location>
        <begin position="277"/>
        <end position="296"/>
    </location>
</feature>
<dbReference type="GO" id="GO:0005789">
    <property type="term" value="C:endoplasmic reticulum membrane"/>
    <property type="evidence" value="ECO:0007669"/>
    <property type="project" value="UniProtKB-SubCell"/>
</dbReference>
<evidence type="ECO:0000256" key="8">
    <source>
        <dbReference type="ARBA" id="ARBA00023136"/>
    </source>
</evidence>
<keyword evidence="7 12" id="KW-1133">Transmembrane helix</keyword>
<feature type="transmembrane region" description="Helical" evidence="12">
    <location>
        <begin position="102"/>
        <end position="124"/>
    </location>
</feature>
<feature type="region of interest" description="Disordered" evidence="11">
    <location>
        <begin position="75"/>
        <end position="94"/>
    </location>
</feature>